<evidence type="ECO:0000256" key="1">
    <source>
        <dbReference type="SAM" id="MobiDB-lite"/>
    </source>
</evidence>
<proteinExistence type="predicted"/>
<name>A0AAR2KZG5_PYGNA</name>
<protein>
    <submittedName>
        <fullName evidence="2">Uncharacterized protein</fullName>
    </submittedName>
</protein>
<keyword evidence="3" id="KW-1185">Reference proteome</keyword>
<reference evidence="2 3" key="1">
    <citation type="submission" date="2020-10" db="EMBL/GenBank/DDBJ databases">
        <title>Pygocentrus nattereri (red-bellied piranha) genome, fPygNat1, primary haplotype.</title>
        <authorList>
            <person name="Myers G."/>
            <person name="Meyer A."/>
            <person name="Karagic N."/>
            <person name="Pippel M."/>
            <person name="Winkler S."/>
            <person name="Tracey A."/>
            <person name="Wood J."/>
            <person name="Formenti G."/>
            <person name="Howe K."/>
            <person name="Fedrigo O."/>
            <person name="Jarvis E.D."/>
        </authorList>
    </citation>
    <scope>NUCLEOTIDE SEQUENCE [LARGE SCALE GENOMIC DNA]</scope>
</reference>
<sequence length="501" mass="55552">MSFFKTSQSAGSGQSHQRPVNHSRPFFYVQPPVQPFYTYQWHMNSPYSHNIPGAGFHFGRPCMMPYSYLQYPGYVVPHTAVHPVDYRRIYERSIPPGASAAAYDFSFRQQQHTGTQRETTCAGAQTDPCEALNKLIECLDQLRAGEELHSSVNSQTSGTLSPLAEEKSEEETGACVGKMFSSSNTAEPDTKACCSGWDGPKTHWPSSQSSPIHPSSTRTIESQATERAQNHPAGISGDYSCCVLHLPFEKVVNAGVYGPGCTPRSLGSPFSYCPTPLSHERVSVLSPSLDELSSHDELLSTDPEDIGLFPTRIYPRGKLAEVASRKSHPSVGEIHADMCVLYPKRLTCAVCGSKTFKECSRPKSFHCETHCYGDVDDSDEEAIEAKSGDWGTGRTCKHCLRSTTVKIQTAKKTHPLSKHRQKHREKLGELEEKPGHTEAHCTEYVCCEKCMSSPEKSTGHFARVINARPFKGNCDYCAAQILTRKAHVFQLTSYLPCFQHE</sequence>
<feature type="region of interest" description="Disordered" evidence="1">
    <location>
        <begin position="1"/>
        <end position="23"/>
    </location>
</feature>
<dbReference type="PANTHER" id="PTHR38654:SF1">
    <property type="entry name" value="BUCKY BALL"/>
    <property type="match status" value="1"/>
</dbReference>
<accession>A0AAR2KZG5</accession>
<dbReference type="Ensembl" id="ENSPNAT00000079594.1">
    <property type="protein sequence ID" value="ENSPNAP00000067526.1"/>
    <property type="gene ID" value="ENSPNAG00000011783.2"/>
</dbReference>
<reference evidence="2" key="2">
    <citation type="submission" date="2025-08" db="UniProtKB">
        <authorList>
            <consortium name="Ensembl"/>
        </authorList>
    </citation>
    <scope>IDENTIFICATION</scope>
</reference>
<evidence type="ECO:0000313" key="2">
    <source>
        <dbReference type="Ensembl" id="ENSPNAP00000067526.1"/>
    </source>
</evidence>
<dbReference type="GeneTree" id="ENSGT01110000267999"/>
<dbReference type="InterPro" id="IPR053309">
    <property type="entry name" value="Balbiani_Body_Formation"/>
</dbReference>
<evidence type="ECO:0000313" key="3">
    <source>
        <dbReference type="Proteomes" id="UP001501920"/>
    </source>
</evidence>
<feature type="region of interest" description="Disordered" evidence="1">
    <location>
        <begin position="148"/>
        <end position="172"/>
    </location>
</feature>
<organism evidence="2 3">
    <name type="scientific">Pygocentrus nattereri</name>
    <name type="common">Red-bellied piranha</name>
    <dbReference type="NCBI Taxonomy" id="42514"/>
    <lineage>
        <taxon>Eukaryota</taxon>
        <taxon>Metazoa</taxon>
        <taxon>Chordata</taxon>
        <taxon>Craniata</taxon>
        <taxon>Vertebrata</taxon>
        <taxon>Euteleostomi</taxon>
        <taxon>Actinopterygii</taxon>
        <taxon>Neopterygii</taxon>
        <taxon>Teleostei</taxon>
        <taxon>Ostariophysi</taxon>
        <taxon>Characiformes</taxon>
        <taxon>Characoidei</taxon>
        <taxon>Pygocentrus</taxon>
    </lineage>
</organism>
<feature type="compositionally biased region" description="Polar residues" evidence="1">
    <location>
        <begin position="1"/>
        <end position="20"/>
    </location>
</feature>
<feature type="region of interest" description="Disordered" evidence="1">
    <location>
        <begin position="202"/>
        <end position="230"/>
    </location>
</feature>
<feature type="compositionally biased region" description="Polar residues" evidence="1">
    <location>
        <begin position="217"/>
        <end position="227"/>
    </location>
</feature>
<feature type="compositionally biased region" description="Low complexity" evidence="1">
    <location>
        <begin position="205"/>
        <end position="216"/>
    </location>
</feature>
<reference evidence="2" key="3">
    <citation type="submission" date="2025-09" db="UniProtKB">
        <authorList>
            <consortium name="Ensembl"/>
        </authorList>
    </citation>
    <scope>IDENTIFICATION</scope>
</reference>
<feature type="compositionally biased region" description="Polar residues" evidence="1">
    <location>
        <begin position="150"/>
        <end position="160"/>
    </location>
</feature>
<dbReference type="PANTHER" id="PTHR38654">
    <property type="entry name" value="BUCKY BALL-RELATED"/>
    <property type="match status" value="1"/>
</dbReference>
<dbReference type="Proteomes" id="UP001501920">
    <property type="component" value="Chromosome 13"/>
</dbReference>
<dbReference type="AlphaFoldDB" id="A0AAR2KZG5"/>